<evidence type="ECO:0000313" key="1">
    <source>
        <dbReference type="EMBL" id="KAI8007331.1"/>
    </source>
</evidence>
<name>A0ACC0H652_9ERIC</name>
<proteinExistence type="predicted"/>
<evidence type="ECO:0000313" key="2">
    <source>
        <dbReference type="Proteomes" id="UP001060215"/>
    </source>
</evidence>
<sequence>MKVLKLYAWESHFKNVIENLRKVEYKWLSAVQMLKAYNGFLLGERGVNLSSGQKQRIQLARALYQDADIYLLDDPFSAVDAHTCSSLFNEYVMAALSTKTVLLVTHQVDFLPAFDSVLLMSDGEIPQATPYHRFLASSREFQDLVNAHRKLLAPKGLKSKRVVDRTAWSTCAVVLSSSALCMVLLPPGTFSSATLCIPSNARLPSLQGEKLIRELNFFPKESINIVDPNDVFAAPVAPRIVEKHFKFPNFADPDVSAEDLGHHVGYYTIQHSHAARITKQWEDKGWNQWFWSDWKIGILDFSQLEKTMDSLAFLQDGGKYASEGPLKGILGYTDEEVVSNDFVGDSRSSIFDANAGMGLNASFMELVSCNRVLDLIEHMALVAASN</sequence>
<keyword evidence="2" id="KW-1185">Reference proteome</keyword>
<dbReference type="EMBL" id="CM045764">
    <property type="protein sequence ID" value="KAI8007331.1"/>
    <property type="molecule type" value="Genomic_DNA"/>
</dbReference>
<dbReference type="Proteomes" id="UP001060215">
    <property type="component" value="Chromosome 7"/>
</dbReference>
<protein>
    <submittedName>
        <fullName evidence="1">ABC transporter C family member 10</fullName>
    </submittedName>
</protein>
<reference evidence="1 2" key="1">
    <citation type="journal article" date="2022" name="Plant J.">
        <title>Chromosome-level genome of Camellia lanceoleosa provides a valuable resource for understanding genome evolution and self-incompatibility.</title>
        <authorList>
            <person name="Gong W."/>
            <person name="Xiao S."/>
            <person name="Wang L."/>
            <person name="Liao Z."/>
            <person name="Chang Y."/>
            <person name="Mo W."/>
            <person name="Hu G."/>
            <person name="Li W."/>
            <person name="Zhao G."/>
            <person name="Zhu H."/>
            <person name="Hu X."/>
            <person name="Ji K."/>
            <person name="Xiang X."/>
            <person name="Song Q."/>
            <person name="Yuan D."/>
            <person name="Jin S."/>
            <person name="Zhang L."/>
        </authorList>
    </citation>
    <scope>NUCLEOTIDE SEQUENCE [LARGE SCALE GENOMIC DNA]</scope>
    <source>
        <strain evidence="1">SQ_2022a</strain>
    </source>
</reference>
<comment type="caution">
    <text evidence="1">The sequence shown here is derived from an EMBL/GenBank/DDBJ whole genome shotgun (WGS) entry which is preliminary data.</text>
</comment>
<gene>
    <name evidence="1" type="ORF">LOK49_LG07G00288</name>
</gene>
<organism evidence="1 2">
    <name type="scientific">Camellia lanceoleosa</name>
    <dbReference type="NCBI Taxonomy" id="1840588"/>
    <lineage>
        <taxon>Eukaryota</taxon>
        <taxon>Viridiplantae</taxon>
        <taxon>Streptophyta</taxon>
        <taxon>Embryophyta</taxon>
        <taxon>Tracheophyta</taxon>
        <taxon>Spermatophyta</taxon>
        <taxon>Magnoliopsida</taxon>
        <taxon>eudicotyledons</taxon>
        <taxon>Gunneridae</taxon>
        <taxon>Pentapetalae</taxon>
        <taxon>asterids</taxon>
        <taxon>Ericales</taxon>
        <taxon>Theaceae</taxon>
        <taxon>Camellia</taxon>
    </lineage>
</organism>
<accession>A0ACC0H652</accession>